<organism evidence="2 3">
    <name type="scientific">Glaciimonas immobilis</name>
    <dbReference type="NCBI Taxonomy" id="728004"/>
    <lineage>
        <taxon>Bacteria</taxon>
        <taxon>Pseudomonadati</taxon>
        <taxon>Pseudomonadota</taxon>
        <taxon>Betaproteobacteria</taxon>
        <taxon>Burkholderiales</taxon>
        <taxon>Oxalobacteraceae</taxon>
        <taxon>Glaciimonas</taxon>
    </lineage>
</organism>
<gene>
    <name evidence="2" type="ORF">HNR39_001294</name>
</gene>
<keyword evidence="3" id="KW-1185">Reference proteome</keyword>
<feature type="region of interest" description="Disordered" evidence="1">
    <location>
        <begin position="1"/>
        <end position="30"/>
    </location>
</feature>
<dbReference type="AlphaFoldDB" id="A0A840RMD5"/>
<evidence type="ECO:0000313" key="2">
    <source>
        <dbReference type="EMBL" id="MBB5199467.1"/>
    </source>
</evidence>
<sequence length="90" mass="10084">MNAGVKDAPAPDGDLGGYDRADSPHLQDHRAVKRVTKPTLNFKLFRSTKNALPGIERMHMIRKQQCMMEGVDEMSFADHFYALAGQVRPV</sequence>
<comment type="caution">
    <text evidence="2">The sequence shown here is derived from an EMBL/GenBank/DDBJ whole genome shotgun (WGS) entry which is preliminary data.</text>
</comment>
<evidence type="ECO:0008006" key="4">
    <source>
        <dbReference type="Google" id="ProtNLM"/>
    </source>
</evidence>
<evidence type="ECO:0000313" key="3">
    <source>
        <dbReference type="Proteomes" id="UP000571084"/>
    </source>
</evidence>
<dbReference type="Proteomes" id="UP000571084">
    <property type="component" value="Unassembled WGS sequence"/>
</dbReference>
<reference evidence="2 3" key="1">
    <citation type="submission" date="2020-08" db="EMBL/GenBank/DDBJ databases">
        <title>Genomic Encyclopedia of Type Strains, Phase IV (KMG-IV): sequencing the most valuable type-strain genomes for metagenomic binning, comparative biology and taxonomic classification.</title>
        <authorList>
            <person name="Goeker M."/>
        </authorList>
    </citation>
    <scope>NUCLEOTIDE SEQUENCE [LARGE SCALE GENOMIC DNA]</scope>
    <source>
        <strain evidence="2 3">DSM 23240</strain>
    </source>
</reference>
<dbReference type="RefSeq" id="WP_184013389.1">
    <property type="nucleotide sequence ID" value="NZ_JAAOZT010000006.1"/>
</dbReference>
<proteinExistence type="predicted"/>
<accession>A0A840RMD5</accession>
<dbReference type="EMBL" id="JACHHQ010000002">
    <property type="protein sequence ID" value="MBB5199467.1"/>
    <property type="molecule type" value="Genomic_DNA"/>
</dbReference>
<feature type="compositionally biased region" description="Basic and acidic residues" evidence="1">
    <location>
        <begin position="17"/>
        <end position="30"/>
    </location>
</feature>
<evidence type="ECO:0000256" key="1">
    <source>
        <dbReference type="SAM" id="MobiDB-lite"/>
    </source>
</evidence>
<protein>
    <recommendedName>
        <fullName evidence="4">DDE domain-containing protein</fullName>
    </recommendedName>
</protein>
<name>A0A840RMD5_9BURK</name>